<gene>
    <name evidence="1" type="ORF">LTRI10_LOCUS30367</name>
</gene>
<dbReference type="AlphaFoldDB" id="A0AAV2EVN5"/>
<keyword evidence="2" id="KW-1185">Reference proteome</keyword>
<name>A0AAV2EVN5_9ROSI</name>
<dbReference type="Proteomes" id="UP001497516">
    <property type="component" value="Chromosome 5"/>
</dbReference>
<protein>
    <submittedName>
        <fullName evidence="1">Uncharacterized protein</fullName>
    </submittedName>
</protein>
<dbReference type="EMBL" id="OZ034818">
    <property type="protein sequence ID" value="CAL1389515.1"/>
    <property type="molecule type" value="Genomic_DNA"/>
</dbReference>
<accession>A0AAV2EVN5</accession>
<organism evidence="1 2">
    <name type="scientific">Linum trigynum</name>
    <dbReference type="NCBI Taxonomy" id="586398"/>
    <lineage>
        <taxon>Eukaryota</taxon>
        <taxon>Viridiplantae</taxon>
        <taxon>Streptophyta</taxon>
        <taxon>Embryophyta</taxon>
        <taxon>Tracheophyta</taxon>
        <taxon>Spermatophyta</taxon>
        <taxon>Magnoliopsida</taxon>
        <taxon>eudicotyledons</taxon>
        <taxon>Gunneridae</taxon>
        <taxon>Pentapetalae</taxon>
        <taxon>rosids</taxon>
        <taxon>fabids</taxon>
        <taxon>Malpighiales</taxon>
        <taxon>Linaceae</taxon>
        <taxon>Linum</taxon>
    </lineage>
</organism>
<evidence type="ECO:0000313" key="2">
    <source>
        <dbReference type="Proteomes" id="UP001497516"/>
    </source>
</evidence>
<proteinExistence type="predicted"/>
<evidence type="ECO:0000313" key="1">
    <source>
        <dbReference type="EMBL" id="CAL1389515.1"/>
    </source>
</evidence>
<sequence>MTPPQVIELLKYMAFKGYNWGLKRSIKRSNDRGVRSVGASAPLEAKLDKLIEIILEDKKQGKRAVMSCDWCSSTSHEMAECQAMKEAKTLEEKVNFVANARANNPYSNTYNPGWMNHPNFAWSLSRMKLH</sequence>
<reference evidence="1 2" key="1">
    <citation type="submission" date="2024-04" db="EMBL/GenBank/DDBJ databases">
        <authorList>
            <person name="Fracassetti M."/>
        </authorList>
    </citation>
    <scope>NUCLEOTIDE SEQUENCE [LARGE SCALE GENOMIC DNA]</scope>
</reference>